<sequence>MSLAPVTWTVPLCLAVAIAFAWDPFLIIFRRDIDLAAQTSVTTMIATSVALTTVTLSFFHLGSVIGSLVFALGIACSAIARLYLRPAISTGLSAVALIACFSITGGLQA</sequence>
<dbReference type="AlphaFoldDB" id="A0A1S7SEJ4"/>
<keyword evidence="1" id="KW-0812">Transmembrane</keyword>
<dbReference type="Proteomes" id="UP000191897">
    <property type="component" value="Unassembled WGS sequence"/>
</dbReference>
<evidence type="ECO:0000313" key="2">
    <source>
        <dbReference type="EMBL" id="CUX67536.1"/>
    </source>
</evidence>
<keyword evidence="1" id="KW-1133">Transmembrane helix</keyword>
<evidence type="ECO:0000256" key="1">
    <source>
        <dbReference type="SAM" id="Phobius"/>
    </source>
</evidence>
<accession>A0A1S7SEJ4</accession>
<reference evidence="2 3" key="1">
    <citation type="submission" date="2016-01" db="EMBL/GenBank/DDBJ databases">
        <authorList>
            <person name="Oliw E.H."/>
        </authorList>
    </citation>
    <scope>NUCLEOTIDE SEQUENCE [LARGE SCALE GENOMIC DNA]</scope>
    <source>
        <strain evidence="2 3">Kerr 14</strain>
    </source>
</reference>
<feature type="transmembrane region" description="Helical" evidence="1">
    <location>
        <begin position="91"/>
        <end position="108"/>
    </location>
</feature>
<dbReference type="EMBL" id="FBWC01000041">
    <property type="protein sequence ID" value="CUX67536.1"/>
    <property type="molecule type" value="Genomic_DNA"/>
</dbReference>
<evidence type="ECO:0000313" key="3">
    <source>
        <dbReference type="Proteomes" id="UP000191897"/>
    </source>
</evidence>
<keyword evidence="1" id="KW-0472">Membrane</keyword>
<organism evidence="2 3">
    <name type="scientific">Agrobacterium tumefaciens str. Kerr 14</name>
    <dbReference type="NCBI Taxonomy" id="1183424"/>
    <lineage>
        <taxon>Bacteria</taxon>
        <taxon>Pseudomonadati</taxon>
        <taxon>Pseudomonadota</taxon>
        <taxon>Alphaproteobacteria</taxon>
        <taxon>Hyphomicrobiales</taxon>
        <taxon>Rhizobiaceae</taxon>
        <taxon>Rhizobium/Agrobacterium group</taxon>
        <taxon>Agrobacterium</taxon>
        <taxon>Agrobacterium tumefaciens complex</taxon>
    </lineage>
</organism>
<proteinExistence type="predicted"/>
<name>A0A1S7SEJ4_AGRTU</name>
<gene>
    <name evidence="2" type="ORF">AGR4C_pb20158</name>
</gene>
<protein>
    <submittedName>
        <fullName evidence="2">Uncharacterized protein</fullName>
    </submittedName>
</protein>
<feature type="transmembrane region" description="Helical" evidence="1">
    <location>
        <begin position="6"/>
        <end position="29"/>
    </location>
</feature>